<dbReference type="InterPro" id="IPR050541">
    <property type="entry name" value="LRR_TM_domain-containing"/>
</dbReference>
<proteinExistence type="predicted"/>
<protein>
    <recommendedName>
        <fullName evidence="3">F-box domain-containing protein</fullName>
    </recommendedName>
</protein>
<evidence type="ECO:0000313" key="5">
    <source>
        <dbReference type="Proteomes" id="UP000759131"/>
    </source>
</evidence>
<name>A0A7R9KBL8_9ACAR</name>
<dbReference type="EMBL" id="CAJPIZ010000093">
    <property type="protein sequence ID" value="CAG2100416.1"/>
    <property type="molecule type" value="Genomic_DNA"/>
</dbReference>
<dbReference type="OrthoDB" id="6532759at2759"/>
<keyword evidence="2" id="KW-0677">Repeat</keyword>
<evidence type="ECO:0000313" key="4">
    <source>
        <dbReference type="EMBL" id="CAD7619986.1"/>
    </source>
</evidence>
<dbReference type="InterPro" id="IPR003591">
    <property type="entry name" value="Leu-rich_rpt_typical-subtyp"/>
</dbReference>
<evidence type="ECO:0000256" key="1">
    <source>
        <dbReference type="ARBA" id="ARBA00022614"/>
    </source>
</evidence>
<dbReference type="PANTHER" id="PTHR24369">
    <property type="entry name" value="ANTIGEN BSP, PUTATIVE-RELATED"/>
    <property type="match status" value="1"/>
</dbReference>
<keyword evidence="1" id="KW-0433">Leucine-rich repeat</keyword>
<dbReference type="AlphaFoldDB" id="A0A7R9KBL8"/>
<dbReference type="InterPro" id="IPR036047">
    <property type="entry name" value="F-box-like_dom_sf"/>
</dbReference>
<dbReference type="InterPro" id="IPR032675">
    <property type="entry name" value="LRR_dom_sf"/>
</dbReference>
<dbReference type="Pfam" id="PF00646">
    <property type="entry name" value="F-box"/>
    <property type="match status" value="1"/>
</dbReference>
<dbReference type="SMART" id="SM00369">
    <property type="entry name" value="LRR_TYP"/>
    <property type="match status" value="3"/>
</dbReference>
<dbReference type="SUPFAM" id="SSF81383">
    <property type="entry name" value="F-box domain"/>
    <property type="match status" value="1"/>
</dbReference>
<reference evidence="4" key="1">
    <citation type="submission" date="2020-11" db="EMBL/GenBank/DDBJ databases">
        <authorList>
            <person name="Tran Van P."/>
        </authorList>
    </citation>
    <scope>NUCLEOTIDE SEQUENCE</scope>
</reference>
<dbReference type="SUPFAM" id="SSF52058">
    <property type="entry name" value="L domain-like"/>
    <property type="match status" value="1"/>
</dbReference>
<keyword evidence="5" id="KW-1185">Reference proteome</keyword>
<dbReference type="Gene3D" id="3.80.10.10">
    <property type="entry name" value="Ribonuclease Inhibitor"/>
    <property type="match status" value="2"/>
</dbReference>
<sequence length="733" mass="83762">MAQQMKHKKTSLETTDDGNEDNIQHANIYAKNSMDRFGDDMCALILSYLSLEDRFRLECVSKQFQRTVFSSVVFIDIYDQFDGKSKTCFTAIIELLAKKFPNIQTIDFREMFIECEEQITEVLRLFRDNCLNLREVYCFLEEETAQLYRQFGPLVTRIECTELSDTVVDTTSGQLLANNLETLKIYNYYAKDSQLLSAYVAHNQCLKCLDIGNFNDDLNATLPELAVQLSRLPQLRRLRLALDLMNDNNSVHNFLRTIGVNCKQLQRLSLRFCSDPLISNVKALDSLRYYCRLKRLHLTIYADIENMLEPLRHCKRLTHLKLDLQGMKAHVLKDLHQYCPRLHYLFIHDFNNTIDTECLSHISRLPALQTLVIGFENCGAETEELSDNDYSDLLSRSPKLKNITINASGSVYSAQASVCIGKIDISPCWCSNETTVICDSKSLTDLTLEAVFSKFDQALNSLEFAESHGLHEVTLDTVYINSTSIVQLRPKLFANLRFKRFIIENAYNLRHIHPNTFTGTALDIQVLAIRNTPLHEGPRNDLFVALNTLKHAREIYLTNTSIYVIPSNAFVSLVNLEKLYIDDGLVRTIKSMAFRDLPMLNYLRLAGNRITRVGKQAFDLKSSAQLKYGLTINLDHNLLTDQSFNGNPLSVAQITMSPIMLQLEHNHMTVLNESIYYPLLTTNTRNSFGVEINCDLCDNYWLISEELNGFQTGNIHCRSGAYTLGDSTHFTGC</sequence>
<gene>
    <name evidence="4" type="ORF">OSB1V03_LOCUS482</name>
</gene>
<dbReference type="PANTHER" id="PTHR24369:SF211">
    <property type="entry name" value="LEUCINE-RICH REPEAT-CONTAINING PROTEIN 15-LIKE"/>
    <property type="match status" value="1"/>
</dbReference>
<dbReference type="Pfam" id="PF13855">
    <property type="entry name" value="LRR_8"/>
    <property type="match status" value="1"/>
</dbReference>
<accession>A0A7R9KBL8</accession>
<dbReference type="InterPro" id="IPR001611">
    <property type="entry name" value="Leu-rich_rpt"/>
</dbReference>
<dbReference type="InterPro" id="IPR001810">
    <property type="entry name" value="F-box_dom"/>
</dbReference>
<dbReference type="SUPFAM" id="SSF52047">
    <property type="entry name" value="RNI-like"/>
    <property type="match status" value="1"/>
</dbReference>
<organism evidence="4">
    <name type="scientific">Medioppia subpectinata</name>
    <dbReference type="NCBI Taxonomy" id="1979941"/>
    <lineage>
        <taxon>Eukaryota</taxon>
        <taxon>Metazoa</taxon>
        <taxon>Ecdysozoa</taxon>
        <taxon>Arthropoda</taxon>
        <taxon>Chelicerata</taxon>
        <taxon>Arachnida</taxon>
        <taxon>Acari</taxon>
        <taxon>Acariformes</taxon>
        <taxon>Sarcoptiformes</taxon>
        <taxon>Oribatida</taxon>
        <taxon>Brachypylina</taxon>
        <taxon>Oppioidea</taxon>
        <taxon>Oppiidae</taxon>
        <taxon>Medioppia</taxon>
    </lineage>
</organism>
<evidence type="ECO:0000259" key="3">
    <source>
        <dbReference type="Pfam" id="PF00646"/>
    </source>
</evidence>
<evidence type="ECO:0000256" key="2">
    <source>
        <dbReference type="ARBA" id="ARBA00022737"/>
    </source>
</evidence>
<feature type="domain" description="F-box" evidence="3">
    <location>
        <begin position="39"/>
        <end position="71"/>
    </location>
</feature>
<dbReference type="GO" id="GO:0005886">
    <property type="term" value="C:plasma membrane"/>
    <property type="evidence" value="ECO:0007669"/>
    <property type="project" value="TreeGrafter"/>
</dbReference>
<dbReference type="EMBL" id="OC854668">
    <property type="protein sequence ID" value="CAD7619986.1"/>
    <property type="molecule type" value="Genomic_DNA"/>
</dbReference>
<dbReference type="Proteomes" id="UP000759131">
    <property type="component" value="Unassembled WGS sequence"/>
</dbReference>